<dbReference type="Proteomes" id="UP000095287">
    <property type="component" value="Unplaced"/>
</dbReference>
<feature type="chain" id="PRO_5009313939" evidence="2">
    <location>
        <begin position="20"/>
        <end position="190"/>
    </location>
</feature>
<accession>A0A1I7ZUK4</accession>
<proteinExistence type="inferred from homology"/>
<evidence type="ECO:0000313" key="4">
    <source>
        <dbReference type="Proteomes" id="UP000095287"/>
    </source>
</evidence>
<evidence type="ECO:0000313" key="5">
    <source>
        <dbReference type="WBParaSite" id="L893_g29778.t1"/>
    </source>
</evidence>
<dbReference type="PANTHER" id="PTHR13341:SF2">
    <property type="entry name" value="PROTEIN SEELE"/>
    <property type="match status" value="1"/>
</dbReference>
<dbReference type="PANTHER" id="PTHR13341">
    <property type="entry name" value="MIR-INTERACTING SAPOSIN-LIKE PROTEIN"/>
    <property type="match status" value="1"/>
</dbReference>
<protein>
    <submittedName>
        <fullName evidence="5">DUF3456 domain-containing protein</fullName>
    </submittedName>
</protein>
<feature type="signal peptide" evidence="2">
    <location>
        <begin position="1"/>
        <end position="19"/>
    </location>
</feature>
<keyword evidence="2" id="KW-0732">Signal</keyword>
<organism evidence="4 5">
    <name type="scientific">Steinernema glaseri</name>
    <dbReference type="NCBI Taxonomy" id="37863"/>
    <lineage>
        <taxon>Eukaryota</taxon>
        <taxon>Metazoa</taxon>
        <taxon>Ecdysozoa</taxon>
        <taxon>Nematoda</taxon>
        <taxon>Chromadorea</taxon>
        <taxon>Rhabditida</taxon>
        <taxon>Tylenchina</taxon>
        <taxon>Panagrolaimomorpha</taxon>
        <taxon>Strongyloidoidea</taxon>
        <taxon>Steinernematidae</taxon>
        <taxon>Steinernema</taxon>
    </lineage>
</organism>
<dbReference type="Pfam" id="PF11938">
    <property type="entry name" value="DUF3456"/>
    <property type="match status" value="1"/>
</dbReference>
<dbReference type="AlphaFoldDB" id="A0A1I7ZUK4"/>
<sequence>MLLQVALISLTACAFGVDAAVANAKCGACMMLVNELEEGINSVDAKKTIQVGSFRVDGKGNQKGLNEVPFARSDVHLVELMDNVCEKSKDYVTAVHPTTGKTVFVKKQTADHLHLKSDSSQASKLANVCHDFIDDYEESLIKFLKTEHESPVRQFCHVDTSSCTSVDVTAFPVEAPEPEESEEDDENDEL</sequence>
<keyword evidence="4" id="KW-1185">Reference proteome</keyword>
<evidence type="ECO:0000256" key="2">
    <source>
        <dbReference type="SAM" id="SignalP"/>
    </source>
</evidence>
<name>A0A1I7ZUK4_9BILA</name>
<reference evidence="5" key="1">
    <citation type="submission" date="2016-11" db="UniProtKB">
        <authorList>
            <consortium name="WormBaseParasite"/>
        </authorList>
    </citation>
    <scope>IDENTIFICATION</scope>
</reference>
<feature type="domain" description="DUF3456" evidence="3">
    <location>
        <begin position="25"/>
        <end position="163"/>
    </location>
</feature>
<evidence type="ECO:0000256" key="1">
    <source>
        <dbReference type="ARBA" id="ARBA00007285"/>
    </source>
</evidence>
<comment type="similarity">
    <text evidence="1">Belongs to the canopy family.</text>
</comment>
<dbReference type="InterPro" id="IPR021852">
    <property type="entry name" value="DUF3456"/>
</dbReference>
<dbReference type="InterPro" id="IPR042415">
    <property type="entry name" value="CNPY"/>
</dbReference>
<dbReference type="WBParaSite" id="L893_g29778.t1">
    <property type="protein sequence ID" value="L893_g29778.t1"/>
    <property type="gene ID" value="L893_g29778"/>
</dbReference>
<evidence type="ECO:0000259" key="3">
    <source>
        <dbReference type="Pfam" id="PF11938"/>
    </source>
</evidence>
<dbReference type="GO" id="GO:0005783">
    <property type="term" value="C:endoplasmic reticulum"/>
    <property type="evidence" value="ECO:0007669"/>
    <property type="project" value="TreeGrafter"/>
</dbReference>